<dbReference type="AlphaFoldDB" id="A0A6M5YJW1"/>
<keyword evidence="1" id="KW-0732">Signal</keyword>
<feature type="chain" id="PRO_5026830661" evidence="1">
    <location>
        <begin position="28"/>
        <end position="304"/>
    </location>
</feature>
<dbReference type="EMBL" id="CP053452">
    <property type="protein sequence ID" value="QJW94268.1"/>
    <property type="molecule type" value="Genomic_DNA"/>
</dbReference>
<dbReference type="KEGG" id="ftj:FTUN_1788"/>
<gene>
    <name evidence="2" type="ORF">FTUN_1788</name>
</gene>
<protein>
    <submittedName>
        <fullName evidence="2">Uncharacterized protein</fullName>
    </submittedName>
</protein>
<keyword evidence="3" id="KW-1185">Reference proteome</keyword>
<feature type="signal peptide" evidence="1">
    <location>
        <begin position="1"/>
        <end position="27"/>
    </location>
</feature>
<dbReference type="Proteomes" id="UP000503447">
    <property type="component" value="Chromosome"/>
</dbReference>
<accession>A0A6M5YJW1</accession>
<dbReference type="RefSeq" id="WP_171470304.1">
    <property type="nucleotide sequence ID" value="NZ_CP053452.2"/>
</dbReference>
<proteinExistence type="predicted"/>
<evidence type="ECO:0000313" key="2">
    <source>
        <dbReference type="EMBL" id="QJW94268.1"/>
    </source>
</evidence>
<sequence length="304" mass="32467">MTLRVRSVVALALLAAIAICSPGAGVAQDKDKDKEQATKAKAAAVENLKKIKITKPTVIETDNFIVAGSIPEAKAKALGAVLEKTLPVARKAAKYDDKESPWKGKLTVYLLPDSEEFKPFLRRVLQAPVDGTYLDFRAEPPVVVDPGELPGKPTDADLYANTAARIAGELLRTRGTGTQVVPEWLRDGFGRVSVMRAEGTNSKRYAAYKVAAKNAVQGAKTGTPPAVADVWSGEKSAVTDVLANSFAEFLAFGPKAADFGKFLDGLRPTETVATPTVQNGFQAIGWKDDAAVDAAWKKWVLTGK</sequence>
<name>A0A6M5YJW1_9BACT</name>
<reference evidence="3" key="1">
    <citation type="submission" date="2020-05" db="EMBL/GenBank/DDBJ databases">
        <title>Frigoriglobus tundricola gen. nov., sp. nov., a psychrotolerant cellulolytic planctomycete of the family Gemmataceae with two divergent copies of 16S rRNA gene.</title>
        <authorList>
            <person name="Kulichevskaya I.S."/>
            <person name="Ivanova A.A."/>
            <person name="Naumoff D.G."/>
            <person name="Beletsky A.V."/>
            <person name="Rijpstra W.I.C."/>
            <person name="Sinninghe Damste J.S."/>
            <person name="Mardanov A.V."/>
            <person name="Ravin N.V."/>
            <person name="Dedysh S.N."/>
        </authorList>
    </citation>
    <scope>NUCLEOTIDE SEQUENCE [LARGE SCALE GENOMIC DNA]</scope>
    <source>
        <strain evidence="3">PL17</strain>
    </source>
</reference>
<organism evidence="2 3">
    <name type="scientific">Frigoriglobus tundricola</name>
    <dbReference type="NCBI Taxonomy" id="2774151"/>
    <lineage>
        <taxon>Bacteria</taxon>
        <taxon>Pseudomonadati</taxon>
        <taxon>Planctomycetota</taxon>
        <taxon>Planctomycetia</taxon>
        <taxon>Gemmatales</taxon>
        <taxon>Gemmataceae</taxon>
        <taxon>Frigoriglobus</taxon>
    </lineage>
</organism>
<evidence type="ECO:0000313" key="3">
    <source>
        <dbReference type="Proteomes" id="UP000503447"/>
    </source>
</evidence>
<evidence type="ECO:0000256" key="1">
    <source>
        <dbReference type="SAM" id="SignalP"/>
    </source>
</evidence>